<keyword evidence="2" id="KW-1185">Reference proteome</keyword>
<name>A0AAN7XWC9_ELEMC</name>
<evidence type="ECO:0000313" key="1">
    <source>
        <dbReference type="EMBL" id="KAK5871218.1"/>
    </source>
</evidence>
<dbReference type="EMBL" id="JAUZQC010000005">
    <property type="protein sequence ID" value="KAK5871218.1"/>
    <property type="molecule type" value="Genomic_DNA"/>
</dbReference>
<dbReference type="AlphaFoldDB" id="A0AAN7XWC9"/>
<gene>
    <name evidence="1" type="ORF">PBY51_004110</name>
</gene>
<reference evidence="1 2" key="1">
    <citation type="journal article" date="2023" name="Genes (Basel)">
        <title>Chromosome-Level Genome Assembly and Circadian Gene Repertoire of the Patagonia Blennie Eleginops maclovinus-The Closest Ancestral Proxy of Antarctic Cryonotothenioids.</title>
        <authorList>
            <person name="Cheng C.C."/>
            <person name="Rivera-Colon A.G."/>
            <person name="Minhas B.F."/>
            <person name="Wilson L."/>
            <person name="Rayamajhi N."/>
            <person name="Vargas-Chacoff L."/>
            <person name="Catchen J.M."/>
        </authorList>
    </citation>
    <scope>NUCLEOTIDE SEQUENCE [LARGE SCALE GENOMIC DNA]</scope>
    <source>
        <strain evidence="1">JMC-PN-2008</strain>
    </source>
</reference>
<accession>A0AAN7XWC9</accession>
<proteinExistence type="predicted"/>
<evidence type="ECO:0000313" key="2">
    <source>
        <dbReference type="Proteomes" id="UP001346869"/>
    </source>
</evidence>
<organism evidence="1 2">
    <name type="scientific">Eleginops maclovinus</name>
    <name type="common">Patagonian blennie</name>
    <name type="synonym">Eleginus maclovinus</name>
    <dbReference type="NCBI Taxonomy" id="56733"/>
    <lineage>
        <taxon>Eukaryota</taxon>
        <taxon>Metazoa</taxon>
        <taxon>Chordata</taxon>
        <taxon>Craniata</taxon>
        <taxon>Vertebrata</taxon>
        <taxon>Euteleostomi</taxon>
        <taxon>Actinopterygii</taxon>
        <taxon>Neopterygii</taxon>
        <taxon>Teleostei</taxon>
        <taxon>Neoteleostei</taxon>
        <taxon>Acanthomorphata</taxon>
        <taxon>Eupercaria</taxon>
        <taxon>Perciformes</taxon>
        <taxon>Notothenioidei</taxon>
        <taxon>Eleginopidae</taxon>
        <taxon>Eleginops</taxon>
    </lineage>
</organism>
<reference evidence="1 2" key="2">
    <citation type="journal article" date="2023" name="Mol. Biol. Evol.">
        <title>Genomics of Secondarily Temperate Adaptation in the Only Non-Antarctic Icefish.</title>
        <authorList>
            <person name="Rivera-Colon A.G."/>
            <person name="Rayamajhi N."/>
            <person name="Minhas B.F."/>
            <person name="Madrigal G."/>
            <person name="Bilyk K.T."/>
            <person name="Yoon V."/>
            <person name="Hune M."/>
            <person name="Gregory S."/>
            <person name="Cheng C.H.C."/>
            <person name="Catchen J.M."/>
        </authorList>
    </citation>
    <scope>NUCLEOTIDE SEQUENCE [LARGE SCALE GENOMIC DNA]</scope>
    <source>
        <strain evidence="1">JMC-PN-2008</strain>
    </source>
</reference>
<dbReference type="Proteomes" id="UP001346869">
    <property type="component" value="Unassembled WGS sequence"/>
</dbReference>
<sequence length="80" mass="9167">MTHQEDKVYLVIKMQSLLLCPLEWQWQRTHPGAWGREVPPALPHHLRHHCLPSLSLVFIRSVYLPSTALVFVGPGKAALY</sequence>
<protein>
    <submittedName>
        <fullName evidence="1">Uncharacterized protein</fullName>
    </submittedName>
</protein>
<comment type="caution">
    <text evidence="1">The sequence shown here is derived from an EMBL/GenBank/DDBJ whole genome shotgun (WGS) entry which is preliminary data.</text>
</comment>